<dbReference type="PANTHER" id="PTHR32089">
    <property type="entry name" value="METHYL-ACCEPTING CHEMOTAXIS PROTEIN MCPB"/>
    <property type="match status" value="1"/>
</dbReference>
<dbReference type="InterPro" id="IPR003660">
    <property type="entry name" value="HAMP_dom"/>
</dbReference>
<dbReference type="EMBL" id="CAACVJ010000315">
    <property type="protein sequence ID" value="VEP15897.1"/>
    <property type="molecule type" value="Genomic_DNA"/>
</dbReference>
<dbReference type="InterPro" id="IPR004089">
    <property type="entry name" value="MCPsignal_dom"/>
</dbReference>
<evidence type="ECO:0000256" key="3">
    <source>
        <dbReference type="PROSITE-ProRule" id="PRU00284"/>
    </source>
</evidence>
<feature type="domain" description="HAMP" evidence="6">
    <location>
        <begin position="10"/>
        <end position="43"/>
    </location>
</feature>
<protein>
    <submittedName>
        <fullName evidence="7">Uncharacterized protein</fullName>
    </submittedName>
</protein>
<dbReference type="GO" id="GO:0007165">
    <property type="term" value="P:signal transduction"/>
    <property type="evidence" value="ECO:0007669"/>
    <property type="project" value="UniProtKB-KW"/>
</dbReference>
<dbReference type="Gene3D" id="1.10.287.950">
    <property type="entry name" value="Methyl-accepting chemotaxis protein"/>
    <property type="match status" value="1"/>
</dbReference>
<feature type="domain" description="Methyl-accepting transducer" evidence="5">
    <location>
        <begin position="48"/>
        <end position="284"/>
    </location>
</feature>
<evidence type="ECO:0000256" key="1">
    <source>
        <dbReference type="ARBA" id="ARBA00023224"/>
    </source>
</evidence>
<dbReference type="AlphaFoldDB" id="A0A563VWY3"/>
<feature type="coiled-coil region" evidence="4">
    <location>
        <begin position="67"/>
        <end position="94"/>
    </location>
</feature>
<dbReference type="Pfam" id="PF00015">
    <property type="entry name" value="MCPsignal"/>
    <property type="match status" value="1"/>
</dbReference>
<gene>
    <name evidence="7" type="ORF">H1P_3820004</name>
</gene>
<dbReference type="PROSITE" id="PS50885">
    <property type="entry name" value="HAMP"/>
    <property type="match status" value="1"/>
</dbReference>
<keyword evidence="4" id="KW-0175">Coiled coil</keyword>
<evidence type="ECO:0000313" key="7">
    <source>
        <dbReference type="EMBL" id="VEP15897.1"/>
    </source>
</evidence>
<dbReference type="Proteomes" id="UP000320055">
    <property type="component" value="Unassembled WGS sequence"/>
</dbReference>
<dbReference type="GO" id="GO:0016020">
    <property type="term" value="C:membrane"/>
    <property type="evidence" value="ECO:0007669"/>
    <property type="project" value="InterPro"/>
</dbReference>
<keyword evidence="1 3" id="KW-0807">Transducer</keyword>
<dbReference type="SMART" id="SM00283">
    <property type="entry name" value="MA"/>
    <property type="match status" value="1"/>
</dbReference>
<evidence type="ECO:0000259" key="5">
    <source>
        <dbReference type="PROSITE" id="PS50111"/>
    </source>
</evidence>
<evidence type="ECO:0000313" key="8">
    <source>
        <dbReference type="Proteomes" id="UP000320055"/>
    </source>
</evidence>
<sequence>MLRTVRPAFSGDLTVRANVTENEIGTIAGAYNTTLDSLKEIVVQVKEAVETVADTTGNSSSAMEGLSFKAQKQLEELELAVEQIKATIEASSITTQNAKKVDSAIEQADSIVKNGDRAMNKTVESILGIRETVADAGKRVKRLSDSSQKISRVVNLISSFAAQTNLLALNAALEATRAGEYGKGFAVVADEVRNLSLQSSEATTEIEKLVREIQEETQEVAAAMETGVQQVAEGTNLVTETRDSLNEIVSSTEEIRELVKDISLAADAQTKQAESVTKVVGQVATIAYETSEDSQRISGSFQELEKLAQNLQSSISRFRVK</sequence>
<reference evidence="7 8" key="1">
    <citation type="submission" date="2019-01" db="EMBL/GenBank/DDBJ databases">
        <authorList>
            <person name="Brito A."/>
        </authorList>
    </citation>
    <scope>NUCLEOTIDE SEQUENCE [LARGE SCALE GENOMIC DNA]</scope>
    <source>
        <strain evidence="7">1</strain>
    </source>
</reference>
<comment type="similarity">
    <text evidence="2">Belongs to the methyl-accepting chemotaxis (MCP) protein family.</text>
</comment>
<accession>A0A563VWY3</accession>
<dbReference type="SUPFAM" id="SSF58104">
    <property type="entry name" value="Methyl-accepting chemotaxis protein (MCP) signaling domain"/>
    <property type="match status" value="1"/>
</dbReference>
<evidence type="ECO:0000256" key="2">
    <source>
        <dbReference type="ARBA" id="ARBA00029447"/>
    </source>
</evidence>
<keyword evidence="8" id="KW-1185">Reference proteome</keyword>
<proteinExistence type="inferred from homology"/>
<feature type="coiled-coil region" evidence="4">
    <location>
        <begin position="192"/>
        <end position="226"/>
    </location>
</feature>
<dbReference type="PROSITE" id="PS50111">
    <property type="entry name" value="CHEMOTAXIS_TRANSDUC_2"/>
    <property type="match status" value="1"/>
</dbReference>
<name>A0A563VWY3_9CYAN</name>
<dbReference type="FunFam" id="1.10.287.950:FF:000001">
    <property type="entry name" value="Methyl-accepting chemotaxis sensory transducer"/>
    <property type="match status" value="1"/>
</dbReference>
<dbReference type="GO" id="GO:0006935">
    <property type="term" value="P:chemotaxis"/>
    <property type="evidence" value="ECO:0007669"/>
    <property type="project" value="UniProtKB-ARBA"/>
</dbReference>
<organism evidence="7 8">
    <name type="scientific">Hyella patelloides LEGE 07179</name>
    <dbReference type="NCBI Taxonomy" id="945734"/>
    <lineage>
        <taxon>Bacteria</taxon>
        <taxon>Bacillati</taxon>
        <taxon>Cyanobacteriota</taxon>
        <taxon>Cyanophyceae</taxon>
        <taxon>Pleurocapsales</taxon>
        <taxon>Hyellaceae</taxon>
        <taxon>Hyella</taxon>
    </lineage>
</organism>
<dbReference type="PANTHER" id="PTHR32089:SF114">
    <property type="entry name" value="METHYL-ACCEPTING CHEMOTAXIS PROTEIN MCPB"/>
    <property type="match status" value="1"/>
</dbReference>
<evidence type="ECO:0000259" key="6">
    <source>
        <dbReference type="PROSITE" id="PS50885"/>
    </source>
</evidence>
<evidence type="ECO:0000256" key="4">
    <source>
        <dbReference type="SAM" id="Coils"/>
    </source>
</evidence>